<keyword evidence="5" id="KW-0472">Membrane</keyword>
<dbReference type="CDD" id="cd19411">
    <property type="entry name" value="MCP2201-like_sensor"/>
    <property type="match status" value="1"/>
</dbReference>
<keyword evidence="2 4" id="KW-0807">Transducer</keyword>
<dbReference type="Proteomes" id="UP000249422">
    <property type="component" value="Unassembled WGS sequence"/>
</dbReference>
<dbReference type="PANTHER" id="PTHR32089:SF112">
    <property type="entry name" value="LYSOZYME-LIKE PROTEIN-RELATED"/>
    <property type="match status" value="1"/>
</dbReference>
<evidence type="ECO:0000259" key="6">
    <source>
        <dbReference type="PROSITE" id="PS50111"/>
    </source>
</evidence>
<dbReference type="GO" id="GO:0016020">
    <property type="term" value="C:membrane"/>
    <property type="evidence" value="ECO:0007669"/>
    <property type="project" value="UniProtKB-SubCell"/>
</dbReference>
<evidence type="ECO:0000256" key="2">
    <source>
        <dbReference type="ARBA" id="ARBA00023224"/>
    </source>
</evidence>
<feature type="domain" description="HAMP" evidence="7">
    <location>
        <begin position="213"/>
        <end position="266"/>
    </location>
</feature>
<dbReference type="EMBL" id="QLLM01000009">
    <property type="protein sequence ID" value="RAJ04515.1"/>
    <property type="molecule type" value="Genomic_DNA"/>
</dbReference>
<feature type="domain" description="Methyl-accepting transducer" evidence="6">
    <location>
        <begin position="271"/>
        <end position="507"/>
    </location>
</feature>
<dbReference type="InterPro" id="IPR047347">
    <property type="entry name" value="YvaQ-like_sensor"/>
</dbReference>
<evidence type="ECO:0000313" key="9">
    <source>
        <dbReference type="Proteomes" id="UP000249422"/>
    </source>
</evidence>
<protein>
    <submittedName>
        <fullName evidence="8">Methyl-accepting chemotaxis protein</fullName>
    </submittedName>
</protein>
<dbReference type="SMART" id="SM00283">
    <property type="entry name" value="MA"/>
    <property type="match status" value="1"/>
</dbReference>
<dbReference type="GO" id="GO:0004888">
    <property type="term" value="F:transmembrane signaling receptor activity"/>
    <property type="evidence" value="ECO:0007669"/>
    <property type="project" value="InterPro"/>
</dbReference>
<dbReference type="SMART" id="SM00304">
    <property type="entry name" value="HAMP"/>
    <property type="match status" value="2"/>
</dbReference>
<evidence type="ECO:0000256" key="1">
    <source>
        <dbReference type="ARBA" id="ARBA00004370"/>
    </source>
</evidence>
<dbReference type="InterPro" id="IPR004089">
    <property type="entry name" value="MCPsignal_dom"/>
</dbReference>
<name>A0AAX1PHV0_AERSA</name>
<feature type="transmembrane region" description="Helical" evidence="5">
    <location>
        <begin position="12"/>
        <end position="31"/>
    </location>
</feature>
<dbReference type="PRINTS" id="PR00260">
    <property type="entry name" value="CHEMTRNSDUCR"/>
</dbReference>
<dbReference type="PROSITE" id="PS50885">
    <property type="entry name" value="HAMP"/>
    <property type="match status" value="1"/>
</dbReference>
<dbReference type="PANTHER" id="PTHR32089">
    <property type="entry name" value="METHYL-ACCEPTING CHEMOTAXIS PROTEIN MCPB"/>
    <property type="match status" value="1"/>
</dbReference>
<organism evidence="8 9">
    <name type="scientific">Aeromonas salmonicida</name>
    <dbReference type="NCBI Taxonomy" id="645"/>
    <lineage>
        <taxon>Bacteria</taxon>
        <taxon>Pseudomonadati</taxon>
        <taxon>Pseudomonadota</taxon>
        <taxon>Gammaproteobacteria</taxon>
        <taxon>Aeromonadales</taxon>
        <taxon>Aeromonadaceae</taxon>
        <taxon>Aeromonas</taxon>
    </lineage>
</organism>
<sequence>MEYAVMNIARRLQLIALLVMVALVFLSWFSINRLAASNQDLSYVTDNTVPSISLIKEVQADFYELHALIQTHVLNTDDGKMQQIETDIADIRTAINSLLEKYKAEMLSNDEDRRLTDDDQRIIAQYYLEIDKVLLLSRQNKNTEARDYLANNVMTLFGQFAQAIERHVKFNVDLGLTLKRQGEENYDSSLQTLLFIAGGTGILTLGLFIWLFNQVANPLRLAMQTLSLIQRDLNFTLRADVKQQDEIGLTLNAVNRLLDTLQQTFTEFSVGSLQIKSTAESLSQAAQHLASSASQANDATSLIAAGVEEMTVSITDISQRTQETSRITNESGKLASDGGATIERTVQAINEIADSIRQASHEVTALGEGISRIGGVVNVIRDVAGQTNLLALNAAIEAARAGEQGRGFAVVADEVRKLAERTAQSTQEISATVEAIQQESQATVSRMSQVEEKVVQGVAMATESGEIITQIRHASHRVMDQVGEITNAIREQSSAAESIAHQVEQIAQVVQQTSSTAEETSAAAEELNVTTESIHQQISRYRIQ</sequence>
<comment type="caution">
    <text evidence="8">The sequence shown here is derived from an EMBL/GenBank/DDBJ whole genome shotgun (WGS) entry which is preliminary data.</text>
</comment>
<keyword evidence="5" id="KW-1133">Transmembrane helix</keyword>
<dbReference type="Gene3D" id="1.10.287.950">
    <property type="entry name" value="Methyl-accepting chemotaxis protein"/>
    <property type="match status" value="1"/>
</dbReference>
<evidence type="ECO:0000256" key="5">
    <source>
        <dbReference type="SAM" id="Phobius"/>
    </source>
</evidence>
<comment type="similarity">
    <text evidence="3">Belongs to the methyl-accepting chemotaxis (MCP) protein family.</text>
</comment>
<dbReference type="GO" id="GO:0007165">
    <property type="term" value="P:signal transduction"/>
    <property type="evidence" value="ECO:0007669"/>
    <property type="project" value="UniProtKB-KW"/>
</dbReference>
<dbReference type="InterPro" id="IPR004090">
    <property type="entry name" value="Chemotax_Me-accpt_rcpt"/>
</dbReference>
<dbReference type="GO" id="GO:0006935">
    <property type="term" value="P:chemotaxis"/>
    <property type="evidence" value="ECO:0007669"/>
    <property type="project" value="InterPro"/>
</dbReference>
<dbReference type="AlphaFoldDB" id="A0AAX1PHV0"/>
<dbReference type="FunFam" id="1.10.287.950:FF:000001">
    <property type="entry name" value="Methyl-accepting chemotaxis sensory transducer"/>
    <property type="match status" value="1"/>
</dbReference>
<dbReference type="PROSITE" id="PS50111">
    <property type="entry name" value="CHEMOTAXIS_TRANSDUC_2"/>
    <property type="match status" value="1"/>
</dbReference>
<dbReference type="InterPro" id="IPR024478">
    <property type="entry name" value="HlyB_4HB_MCP"/>
</dbReference>
<evidence type="ECO:0000256" key="3">
    <source>
        <dbReference type="ARBA" id="ARBA00029447"/>
    </source>
</evidence>
<proteinExistence type="inferred from homology"/>
<comment type="subcellular location">
    <subcellularLocation>
        <location evidence="1">Membrane</location>
    </subcellularLocation>
</comment>
<dbReference type="SUPFAM" id="SSF58104">
    <property type="entry name" value="Methyl-accepting chemotaxis protein (MCP) signaling domain"/>
    <property type="match status" value="1"/>
</dbReference>
<accession>A0AAX1PHV0</accession>
<evidence type="ECO:0000313" key="8">
    <source>
        <dbReference type="EMBL" id="RAJ04515.1"/>
    </source>
</evidence>
<feature type="transmembrane region" description="Helical" evidence="5">
    <location>
        <begin position="193"/>
        <end position="213"/>
    </location>
</feature>
<dbReference type="CDD" id="cd11386">
    <property type="entry name" value="MCP_signal"/>
    <property type="match status" value="1"/>
</dbReference>
<dbReference type="Pfam" id="PF12729">
    <property type="entry name" value="4HB_MCP_1"/>
    <property type="match status" value="1"/>
</dbReference>
<gene>
    <name evidence="8" type="ORF">DEU50_10959</name>
</gene>
<evidence type="ECO:0000256" key="4">
    <source>
        <dbReference type="PROSITE-ProRule" id="PRU00284"/>
    </source>
</evidence>
<dbReference type="InterPro" id="IPR003660">
    <property type="entry name" value="HAMP_dom"/>
</dbReference>
<reference evidence="8 9" key="1">
    <citation type="submission" date="2018-06" db="EMBL/GenBank/DDBJ databases">
        <title>Freshwater and sediment microbial communities from various areas in North America, analyzing microbe dynamics in response to fracking.</title>
        <authorList>
            <person name="Lamendella R."/>
        </authorList>
    </citation>
    <scope>NUCLEOTIDE SEQUENCE [LARGE SCALE GENOMIC DNA]</scope>
    <source>
        <strain evidence="8 9">17</strain>
    </source>
</reference>
<keyword evidence="5" id="KW-0812">Transmembrane</keyword>
<dbReference type="Pfam" id="PF00015">
    <property type="entry name" value="MCPsignal"/>
    <property type="match status" value="1"/>
</dbReference>
<evidence type="ECO:0000259" key="7">
    <source>
        <dbReference type="PROSITE" id="PS50885"/>
    </source>
</evidence>